<dbReference type="EMBL" id="QGMK01000168">
    <property type="protein sequence ID" value="TVY83653.1"/>
    <property type="molecule type" value="Genomic_DNA"/>
</dbReference>
<evidence type="ECO:0000313" key="6">
    <source>
        <dbReference type="EMBL" id="TVY83653.1"/>
    </source>
</evidence>
<keyword evidence="7" id="KW-1185">Reference proteome</keyword>
<dbReference type="PANTHER" id="PTHR11010">
    <property type="entry name" value="PROTEASE S28 PRO-X CARBOXYPEPTIDASE-RELATED"/>
    <property type="match status" value="1"/>
</dbReference>
<proteinExistence type="inferred from homology"/>
<protein>
    <submittedName>
        <fullName evidence="6">Putative extracellular serine carboxypeptidase</fullName>
    </submittedName>
</protein>
<dbReference type="GO" id="GO:0008239">
    <property type="term" value="F:dipeptidyl-peptidase activity"/>
    <property type="evidence" value="ECO:0007669"/>
    <property type="project" value="TreeGrafter"/>
</dbReference>
<dbReference type="InterPro" id="IPR029058">
    <property type="entry name" value="AB_hydrolase_fold"/>
</dbReference>
<gene>
    <name evidence="6" type="ORF">LSUE1_G001988</name>
</gene>
<name>A0A8T9CLT5_9HELO</name>
<keyword evidence="2" id="KW-0645">Protease</keyword>
<dbReference type="Pfam" id="PF05577">
    <property type="entry name" value="Peptidase_S28"/>
    <property type="match status" value="1"/>
</dbReference>
<accession>A0A8T9CLT5</accession>
<dbReference type="Proteomes" id="UP000469558">
    <property type="component" value="Unassembled WGS sequence"/>
</dbReference>
<dbReference type="Gene3D" id="3.40.50.1820">
    <property type="entry name" value="alpha/beta hydrolase"/>
    <property type="match status" value="2"/>
</dbReference>
<keyword evidence="6" id="KW-0121">Carboxypeptidase</keyword>
<dbReference type="SUPFAM" id="SSF53474">
    <property type="entry name" value="alpha/beta-Hydrolases"/>
    <property type="match status" value="1"/>
</dbReference>
<dbReference type="GO" id="GO:0070008">
    <property type="term" value="F:serine-type exopeptidase activity"/>
    <property type="evidence" value="ECO:0007669"/>
    <property type="project" value="InterPro"/>
</dbReference>
<evidence type="ECO:0000256" key="4">
    <source>
        <dbReference type="ARBA" id="ARBA00022801"/>
    </source>
</evidence>
<comment type="caution">
    <text evidence="6">The sequence shown here is derived from an EMBL/GenBank/DDBJ whole genome shotgun (WGS) entry which is preliminary data.</text>
</comment>
<keyword evidence="3" id="KW-0732">Signal</keyword>
<sequence>MRAINPNPTAQVIDLPLDHFNTSDIRTFKNRYWINDTHYEKGGPIFFFDGGEAGLSDGAARVLTGKNLLFAPLELARRYRGIAMMWEHRFYGESMPFAFDEKSGVAYDGYDAYKYLTNEQALQDAVYFARNFQRVGFENLGSDSTPWVWIGGSYPGMRAAMIRQRNPDVFFASWASSAPVQAQVENPVYWNTILQTMPKNCSADVHAAITYADGILIHGNEEEIALFRRAVFLANSADPKQGLHFENPESMTRWNIASILAYPFQRGMPTFQISGYNGALGDFCNEIELWNPSNFSGFTMDSPISVISNNTLDSNFTNAGVASTYGDEKAFYAYLFSLIQKSIRAAEQFPRNWRIRHDEISWAWQLCSQNAQFQVSSYPSPTNLLSRFYDITNHAKHFCHDRLPFVPEQPDVDAILRYGGWSMKPSNTMFTDGALDPWRALGVHSTADINPDAKDRHMTTEVPLCNEAPDGNAVLGAGVSW</sequence>
<organism evidence="6 7">
    <name type="scientific">Lachnellula suecica</name>
    <dbReference type="NCBI Taxonomy" id="602035"/>
    <lineage>
        <taxon>Eukaryota</taxon>
        <taxon>Fungi</taxon>
        <taxon>Dikarya</taxon>
        <taxon>Ascomycota</taxon>
        <taxon>Pezizomycotina</taxon>
        <taxon>Leotiomycetes</taxon>
        <taxon>Helotiales</taxon>
        <taxon>Lachnaceae</taxon>
        <taxon>Lachnellula</taxon>
    </lineage>
</organism>
<keyword evidence="5" id="KW-0325">Glycoprotein</keyword>
<evidence type="ECO:0000256" key="3">
    <source>
        <dbReference type="ARBA" id="ARBA00022729"/>
    </source>
</evidence>
<evidence type="ECO:0000256" key="1">
    <source>
        <dbReference type="ARBA" id="ARBA00011079"/>
    </source>
</evidence>
<dbReference type="InterPro" id="IPR008758">
    <property type="entry name" value="Peptidase_S28"/>
</dbReference>
<dbReference type="GO" id="GO:0006508">
    <property type="term" value="P:proteolysis"/>
    <property type="evidence" value="ECO:0007669"/>
    <property type="project" value="UniProtKB-KW"/>
</dbReference>
<evidence type="ECO:0000256" key="5">
    <source>
        <dbReference type="ARBA" id="ARBA00023180"/>
    </source>
</evidence>
<dbReference type="OrthoDB" id="1735038at2759"/>
<evidence type="ECO:0000313" key="7">
    <source>
        <dbReference type="Proteomes" id="UP000469558"/>
    </source>
</evidence>
<dbReference type="PANTHER" id="PTHR11010:SF109">
    <property type="entry name" value="PEPTIDASE, FAMILY S28, PUTATIVE (AFU_ORTHOLOGUE AFUA_4G03790)-RELATED"/>
    <property type="match status" value="1"/>
</dbReference>
<keyword evidence="4" id="KW-0378">Hydrolase</keyword>
<evidence type="ECO:0000256" key="2">
    <source>
        <dbReference type="ARBA" id="ARBA00022670"/>
    </source>
</evidence>
<reference evidence="6 7" key="1">
    <citation type="submission" date="2018-05" db="EMBL/GenBank/DDBJ databases">
        <title>Genome sequencing and assembly of the regulated plant pathogen Lachnellula willkommii and related sister species for the development of diagnostic species identification markers.</title>
        <authorList>
            <person name="Giroux E."/>
            <person name="Bilodeau G."/>
        </authorList>
    </citation>
    <scope>NUCLEOTIDE SEQUENCE [LARGE SCALE GENOMIC DNA]</scope>
    <source>
        <strain evidence="6 7">CBS 268.59</strain>
    </source>
</reference>
<dbReference type="GO" id="GO:0004180">
    <property type="term" value="F:carboxypeptidase activity"/>
    <property type="evidence" value="ECO:0007669"/>
    <property type="project" value="UniProtKB-KW"/>
</dbReference>
<comment type="similarity">
    <text evidence="1">Belongs to the peptidase S28 family.</text>
</comment>
<dbReference type="AlphaFoldDB" id="A0A8T9CLT5"/>